<reference evidence="2" key="1">
    <citation type="submission" date="2020-09" db="EMBL/GenBank/DDBJ databases">
        <title>Pelagicoccus enzymogenes sp. nov. with an EPS production, isolated from marine sediment.</title>
        <authorList>
            <person name="Feng X."/>
        </authorList>
    </citation>
    <scope>NUCLEOTIDE SEQUENCE</scope>
    <source>
        <strain evidence="2">NFK12</strain>
    </source>
</reference>
<dbReference type="InterPro" id="IPR008928">
    <property type="entry name" value="6-hairpin_glycosidase_sf"/>
</dbReference>
<dbReference type="InterPro" id="IPR008979">
    <property type="entry name" value="Galactose-bd-like_sf"/>
</dbReference>
<protein>
    <recommendedName>
        <fullName evidence="1">Alpha-L-rhamnosidase six-hairpin glycosidase domain-containing protein</fullName>
    </recommendedName>
</protein>
<evidence type="ECO:0000313" key="2">
    <source>
        <dbReference type="EMBL" id="MBD5778498.1"/>
    </source>
</evidence>
<feature type="domain" description="Alpha-L-rhamnosidase six-hairpin glycosidase" evidence="1">
    <location>
        <begin position="505"/>
        <end position="841"/>
    </location>
</feature>
<organism evidence="2 3">
    <name type="scientific">Pelagicoccus enzymogenes</name>
    <dbReference type="NCBI Taxonomy" id="2773457"/>
    <lineage>
        <taxon>Bacteria</taxon>
        <taxon>Pseudomonadati</taxon>
        <taxon>Verrucomicrobiota</taxon>
        <taxon>Opitutia</taxon>
        <taxon>Puniceicoccales</taxon>
        <taxon>Pelagicoccaceae</taxon>
        <taxon>Pelagicoccus</taxon>
    </lineage>
</organism>
<dbReference type="InterPro" id="IPR012341">
    <property type="entry name" value="6hp_glycosidase-like_sf"/>
</dbReference>
<accession>A0A927IGB5</accession>
<dbReference type="RefSeq" id="WP_191615635.1">
    <property type="nucleotide sequence ID" value="NZ_JACYFG010000006.1"/>
</dbReference>
<dbReference type="AlphaFoldDB" id="A0A927IGB5"/>
<evidence type="ECO:0000259" key="1">
    <source>
        <dbReference type="Pfam" id="PF17389"/>
    </source>
</evidence>
<dbReference type="PANTHER" id="PTHR34987:SF4">
    <property type="entry name" value="ALPHA-L-RHAMNOSIDASE C-TERMINAL DOMAIN-CONTAINING PROTEIN"/>
    <property type="match status" value="1"/>
</dbReference>
<gene>
    <name evidence="2" type="ORF">IEN85_03265</name>
</gene>
<dbReference type="Gene3D" id="2.60.120.260">
    <property type="entry name" value="Galactose-binding domain-like"/>
    <property type="match status" value="2"/>
</dbReference>
<dbReference type="SUPFAM" id="SSF48208">
    <property type="entry name" value="Six-hairpin glycosidases"/>
    <property type="match status" value="1"/>
</dbReference>
<dbReference type="InterPro" id="IPR035396">
    <property type="entry name" value="Bac_rhamnosid6H"/>
</dbReference>
<name>A0A927IGB5_9BACT</name>
<keyword evidence="3" id="KW-1185">Reference proteome</keyword>
<dbReference type="Gene3D" id="2.60.420.10">
    <property type="entry name" value="Maltose phosphorylase, domain 3"/>
    <property type="match status" value="1"/>
</dbReference>
<dbReference type="Proteomes" id="UP000622317">
    <property type="component" value="Unassembled WGS sequence"/>
</dbReference>
<proteinExistence type="predicted"/>
<dbReference type="EMBL" id="JACYFG010000006">
    <property type="protein sequence ID" value="MBD5778498.1"/>
    <property type="molecule type" value="Genomic_DNA"/>
</dbReference>
<sequence length="910" mass="101751">MFSPRARFVGLPVDEAHRSQVLLYRLDLDGYDGSQDGELCLHLFAETRYRLWVNGAFVSSGPARFVQSAPLFDSIDLAPFLGSGPNCIAVEVHHYGCSSFQTMPEGRDGFIAWGGRGSIDFSTPGSWKVRALDGWAKDTALYTFALNAVEVRDTRCTEDAWYLPGILGDGWEPARLLPEAEVAWGEPAPRNVPGPSFERAEPHSLVLQESLADIGEIFGIHFPDTYLGPPRIIEGDKCLAIQFWVESDRSQTIDLWHHWGVYWISGDVFGSDTEESSGLRMVSAVSLKRGWNCICGFVKYLPNTVYWDCMFRLPRGLRASAFPTADCQDRLRVSPLLDEQSQKEWIVAGQPVENADWMTADGDPWKLTPARLMAWQKLKFEFGGDSKMDGGTVWVFDFGREVLSHVELEVDAEPGQIIDVGYDEWQQPNGMIDLYRTNPFVHTVDRYVLRGGLQKITGLNPRGGHFLQVVMYPSAGAGKKPTLNSLNVVETRTLKAAKGTFADGSAVDEAIWKASLATVIGSAEDVYSDSPWRERGAYIGDFTVNQLLQGLIDADLRIARRCLQLFAQSQLENGQFTCVAPAHHRTPHEDFSLIWVLGLWEHWAMSGDKSIVEELWPNLQRLWDSSVWQPGSTGLWGAEGMKLFIDWGVRLEDRQGDANAVLNALRILALEKSAALALELGRTDEAEAFQGEALKVREAFADALWIAAEGRFAACIEKKSTFSNSPAAHANLLAWSLKIGSASQVESVQGYLFEFLEGNLELGLNEGRFAGHIELYFFRYLLSEMAERGYGERALSLIRQHWGPLVEDGFGTLPECFYRFKDGMGSRCHGWSGYPAVWYTKWVLGLRQEFAGDPDHWILDPQRIEGIDQAEGSLPHRLGLIIVAWTREADRSLKVEIEAPDGVRVRRTLP</sequence>
<dbReference type="Pfam" id="PF17389">
    <property type="entry name" value="Bac_rhamnosid6H"/>
    <property type="match status" value="1"/>
</dbReference>
<evidence type="ECO:0000313" key="3">
    <source>
        <dbReference type="Proteomes" id="UP000622317"/>
    </source>
</evidence>
<dbReference type="Gene3D" id="1.50.10.10">
    <property type="match status" value="1"/>
</dbReference>
<dbReference type="SUPFAM" id="SSF49785">
    <property type="entry name" value="Galactose-binding domain-like"/>
    <property type="match status" value="1"/>
</dbReference>
<comment type="caution">
    <text evidence="2">The sequence shown here is derived from an EMBL/GenBank/DDBJ whole genome shotgun (WGS) entry which is preliminary data.</text>
</comment>
<dbReference type="PANTHER" id="PTHR34987">
    <property type="entry name" value="C, PUTATIVE (AFU_ORTHOLOGUE AFUA_3G02880)-RELATED"/>
    <property type="match status" value="1"/>
</dbReference>
<dbReference type="GO" id="GO:0005975">
    <property type="term" value="P:carbohydrate metabolic process"/>
    <property type="evidence" value="ECO:0007669"/>
    <property type="project" value="InterPro"/>
</dbReference>